<feature type="domain" description="IRS-type PTB" evidence="2">
    <location>
        <begin position="72"/>
        <end position="177"/>
    </location>
</feature>
<dbReference type="InterPro" id="IPR002404">
    <property type="entry name" value="IRS_PTB"/>
</dbReference>
<reference evidence="3" key="1">
    <citation type="submission" date="2007-04" db="EMBL/GenBank/DDBJ databases">
        <title>Annotation of Pediculus humanus corporis strain USDA.</title>
        <authorList>
            <person name="Kirkness E."/>
            <person name="Hannick L."/>
            <person name="Hass B."/>
            <person name="Bruggner R."/>
            <person name="Lawson D."/>
            <person name="Bidwell S."/>
            <person name="Joardar V."/>
            <person name="Caler E."/>
            <person name="Walenz B."/>
            <person name="Inman J."/>
            <person name="Schobel S."/>
            <person name="Galinsky K."/>
            <person name="Amedeo P."/>
            <person name="Strausberg R."/>
        </authorList>
    </citation>
    <scope>NUCLEOTIDE SEQUENCE</scope>
    <source>
        <strain evidence="3">USDA</strain>
    </source>
</reference>
<proteinExistence type="predicted"/>
<dbReference type="EMBL" id="AAZO01003857">
    <property type="status" value="NOT_ANNOTATED_CDS"/>
    <property type="molecule type" value="Genomic_DNA"/>
</dbReference>
<feature type="compositionally biased region" description="Low complexity" evidence="1">
    <location>
        <begin position="919"/>
        <end position="936"/>
    </location>
</feature>
<dbReference type="SMART" id="SM01244">
    <property type="entry name" value="IRS"/>
    <property type="match status" value="1"/>
</dbReference>
<dbReference type="GO" id="GO:0019901">
    <property type="term" value="F:protein kinase binding"/>
    <property type="evidence" value="ECO:0007669"/>
    <property type="project" value="InterPro"/>
</dbReference>
<dbReference type="Gene3D" id="2.30.29.30">
    <property type="entry name" value="Pleckstrin-homology domain (PH domain)/Phosphotyrosine-binding domain (PTB)"/>
    <property type="match status" value="2"/>
</dbReference>
<dbReference type="eggNOG" id="ENOG502QQBI">
    <property type="taxonomic scope" value="Eukaryota"/>
</dbReference>
<dbReference type="OMA" id="CHNVMSW"/>
<dbReference type="AlphaFoldDB" id="E0VNA0"/>
<dbReference type="EnsemblMetazoa" id="PHUM332130-RA">
    <property type="protein sequence ID" value="PHUM332130-PA"/>
    <property type="gene ID" value="PHUM332130"/>
</dbReference>
<organism>
    <name type="scientific">Pediculus humanus subsp. corporis</name>
    <name type="common">Body louse</name>
    <dbReference type="NCBI Taxonomy" id="121224"/>
    <lineage>
        <taxon>Eukaryota</taxon>
        <taxon>Metazoa</taxon>
        <taxon>Ecdysozoa</taxon>
        <taxon>Arthropoda</taxon>
        <taxon>Hexapoda</taxon>
        <taxon>Insecta</taxon>
        <taxon>Pterygota</taxon>
        <taxon>Neoptera</taxon>
        <taxon>Paraneoptera</taxon>
        <taxon>Psocodea</taxon>
        <taxon>Troctomorpha</taxon>
        <taxon>Phthiraptera</taxon>
        <taxon>Anoplura</taxon>
        <taxon>Pediculidae</taxon>
        <taxon>Pediculus</taxon>
    </lineage>
</organism>
<protein>
    <recommendedName>
        <fullName evidence="2">IRS-type PTB domain-containing protein</fullName>
    </recommendedName>
</protein>
<evidence type="ECO:0000259" key="2">
    <source>
        <dbReference type="PROSITE" id="PS51064"/>
    </source>
</evidence>
<evidence type="ECO:0000313" key="5">
    <source>
        <dbReference type="Proteomes" id="UP000009046"/>
    </source>
</evidence>
<evidence type="ECO:0000313" key="4">
    <source>
        <dbReference type="EnsemblMetazoa" id="PHUM332130-PA"/>
    </source>
</evidence>
<evidence type="ECO:0000313" key="3">
    <source>
        <dbReference type="EMBL" id="EEB14856.1"/>
    </source>
</evidence>
<evidence type="ECO:0000256" key="1">
    <source>
        <dbReference type="SAM" id="MobiDB-lite"/>
    </source>
</evidence>
<dbReference type="OrthoDB" id="6537982at2759"/>
<dbReference type="HOGENOM" id="CLU_013031_0_0_1"/>
<feature type="compositionally biased region" description="Basic and acidic residues" evidence="1">
    <location>
        <begin position="194"/>
        <end position="205"/>
    </location>
</feature>
<dbReference type="InParanoid" id="E0VNA0"/>
<keyword evidence="5" id="KW-1185">Reference proteome</keyword>
<feature type="region of interest" description="Disordered" evidence="1">
    <location>
        <begin position="839"/>
        <end position="860"/>
    </location>
</feature>
<gene>
    <name evidence="4" type="primary">8236310</name>
    <name evidence="3" type="ORF">Phum_PHUM332130</name>
</gene>
<dbReference type="PANTHER" id="PTHR21636:SF2">
    <property type="entry name" value="PROTEIN DOK-7"/>
    <property type="match status" value="1"/>
</dbReference>
<reference evidence="3" key="2">
    <citation type="submission" date="2007-04" db="EMBL/GenBank/DDBJ databases">
        <title>The genome of the human body louse.</title>
        <authorList>
            <consortium name="The Human Body Louse Genome Consortium"/>
            <person name="Kirkness E."/>
            <person name="Walenz B."/>
            <person name="Hass B."/>
            <person name="Bruggner R."/>
            <person name="Strausberg R."/>
        </authorList>
    </citation>
    <scope>NUCLEOTIDE SEQUENCE</scope>
    <source>
        <strain evidence="3">USDA</strain>
    </source>
</reference>
<sequence>MERNITDSRDRYKQGQTKASLSLQHFLGVETGFTLDKESNTIAIICQDVTVVLAFDTRERLIQWQVKISCNLGEDQQFLVLVSQAPSKAKISTGPARLHVQELKFSMTSGVPPRLIGFWEIGHLRRYGVVEGRFCFEGGSRCGKGEGLYVVVTDQGAEITRTLQMAAQGKLTSRRRQVVRKTSVTDSPRKLLHSRQENRVPDNVNDNHNDFNDGDLHNQAEQNGSPYWSIESRPTDLDSNYGCGDTASVHMHQDNAWPHSNEKGLPPSLERCVSCISKLGAPTLSRSSTANTSTLFNPAWTMEPIPVCSHQNPVWASGSDRASVSSHGTGSSGNSEYSVARHFCEKQIDNRNTTQICPPLPPKVINSAVSQTSSTCNCTPPNRPPKPVKEALNTMSPSRKKIKKPPMPLPEKPKPENESPGPYENYDTPKNISNICDKQPLHDPSNRLSMSPTPCEHYDTPRNIKEIMSANEVNNYGNYDIPPPAKTIRKPCGCVVTFARQATDSDKKSECPCQRVLCWAENWMILPYCRRGHGIDNNSVPIHKVKLSGEGKMPVVNPSGELAIYATIDKAKKLNRKLVDEEESSNKQKMNYENIIIPNKECDEKISTNYENIEFAQSLVFYENSKDLIHKIGISQEELEKLSENVEKESEVTFSLNNGVKVCNKCGHACETNPDKKDDKPPTTKINVEQENYLVMNSFKEENNAFEKQKPVQSNFPGYLPMFPGNKAELIKLLGDRGFPVEKSASVTSLPIIQKGKKRSESEVRVPGSAMMIAPSGNLHTRRIIDVDDDRKKLVTRRRSSSADSSRYLEDYDETESRCSSLSSPCKIPNAKLKATSNSLTSLPYQSPKKELNDKNKDGTDVAEEDLCERTIIENGIANEEDCSSSGSLQTLVHESLKEGATSNAVYIRRSSSVPCKAGNNRDSSSSNDSGVSTGSLKQRGDFEFELPLTTAMSTKRHQTVAQKHLGNGCLHASLPRRSKSSDPLRELSFQFQMTKIPAKSSSAEAEVPVCTTKKVPYMDSRSTSSGTSDMSDYIETLSLSSHSSSDAPDSFPRIAATTLRPRSGNEYHKIDRSILNGEFVKKGHYANIGPLPEKAESPSPGYMSSSPAHEVQYTDF</sequence>
<feature type="region of interest" description="Disordered" evidence="1">
    <location>
        <begin position="1091"/>
        <end position="1117"/>
    </location>
</feature>
<dbReference type="VEuPathDB" id="VectorBase:PHUM332130"/>
<dbReference type="InterPro" id="IPR011993">
    <property type="entry name" value="PH-like_dom_sf"/>
</dbReference>
<dbReference type="KEGG" id="phu:Phum_PHUM332130"/>
<dbReference type="PROSITE" id="PS51064">
    <property type="entry name" value="IRS_PTB"/>
    <property type="match status" value="1"/>
</dbReference>
<feature type="region of interest" description="Disordered" evidence="1">
    <location>
        <begin position="914"/>
        <end position="939"/>
    </location>
</feature>
<name>E0VNA0_PEDHC</name>
<feature type="region of interest" description="Disordered" evidence="1">
    <location>
        <begin position="181"/>
        <end position="205"/>
    </location>
</feature>
<dbReference type="GO" id="GO:0007528">
    <property type="term" value="P:neuromuscular junction development"/>
    <property type="evidence" value="ECO:0007669"/>
    <property type="project" value="TreeGrafter"/>
</dbReference>
<dbReference type="CTD" id="8236310"/>
<dbReference type="PANTHER" id="PTHR21636">
    <property type="entry name" value="PROTEIN DOK-7"/>
    <property type="match status" value="1"/>
</dbReference>
<dbReference type="SUPFAM" id="SSF50729">
    <property type="entry name" value="PH domain-like"/>
    <property type="match status" value="1"/>
</dbReference>
<dbReference type="EMBL" id="DS235335">
    <property type="protein sequence ID" value="EEB14856.1"/>
    <property type="molecule type" value="Genomic_DNA"/>
</dbReference>
<dbReference type="Proteomes" id="UP000009046">
    <property type="component" value="Unassembled WGS sequence"/>
</dbReference>
<dbReference type="Pfam" id="PF02174">
    <property type="entry name" value="IRS"/>
    <property type="match status" value="1"/>
</dbReference>
<dbReference type="GeneID" id="8236310"/>
<feature type="region of interest" description="Disordered" evidence="1">
    <location>
        <begin position="373"/>
        <end position="426"/>
    </location>
</feature>
<dbReference type="RefSeq" id="XP_002427594.1">
    <property type="nucleotide sequence ID" value="XM_002427549.1"/>
</dbReference>
<feature type="compositionally biased region" description="Basic and acidic residues" evidence="1">
    <location>
        <begin position="848"/>
        <end position="860"/>
    </location>
</feature>
<dbReference type="STRING" id="121224.E0VNA0"/>
<dbReference type="InterPro" id="IPR037746">
    <property type="entry name" value="Dok-7"/>
</dbReference>
<accession>E0VNA0</accession>
<reference evidence="4" key="3">
    <citation type="submission" date="2021-02" db="UniProtKB">
        <authorList>
            <consortium name="EnsemblMetazoa"/>
        </authorList>
    </citation>
    <scope>IDENTIFICATION</scope>
    <source>
        <strain evidence="4">USDA</strain>
    </source>
</reference>